<evidence type="ECO:0000313" key="5">
    <source>
        <dbReference type="EMBL" id="QSO49240.1"/>
    </source>
</evidence>
<evidence type="ECO:0000313" key="6">
    <source>
        <dbReference type="Proteomes" id="UP000663505"/>
    </source>
</evidence>
<name>A0A9X7W2M6_9BACL</name>
<dbReference type="InterPro" id="IPR006626">
    <property type="entry name" value="PbH1"/>
</dbReference>
<evidence type="ECO:0000256" key="1">
    <source>
        <dbReference type="ARBA" id="ARBA00008834"/>
    </source>
</evidence>
<accession>A0A9X7W2M6</accession>
<evidence type="ECO:0000256" key="2">
    <source>
        <dbReference type="ARBA" id="ARBA00022801"/>
    </source>
</evidence>
<organism evidence="5 6">
    <name type="scientific">Alicyclobacillus mengziensis</name>
    <dbReference type="NCBI Taxonomy" id="2931921"/>
    <lineage>
        <taxon>Bacteria</taxon>
        <taxon>Bacillati</taxon>
        <taxon>Bacillota</taxon>
        <taxon>Bacilli</taxon>
        <taxon>Bacillales</taxon>
        <taxon>Alicyclobacillaceae</taxon>
        <taxon>Alicyclobacillus</taxon>
    </lineage>
</organism>
<dbReference type="GO" id="GO:0004650">
    <property type="term" value="F:polygalacturonase activity"/>
    <property type="evidence" value="ECO:0007669"/>
    <property type="project" value="InterPro"/>
</dbReference>
<protein>
    <submittedName>
        <fullName evidence="5">Glycoside hydrolase family 28 protein</fullName>
    </submittedName>
</protein>
<dbReference type="PANTHER" id="PTHR31339:SF9">
    <property type="entry name" value="PLASMIN AND FIBRONECTIN-BINDING PROTEIN A"/>
    <property type="match status" value="1"/>
</dbReference>
<dbReference type="Gene3D" id="2.160.20.10">
    <property type="entry name" value="Single-stranded right-handed beta-helix, Pectin lyase-like"/>
    <property type="match status" value="1"/>
</dbReference>
<dbReference type="RefSeq" id="WP_206658551.1">
    <property type="nucleotide sequence ID" value="NZ_CP071182.1"/>
</dbReference>
<dbReference type="Pfam" id="PF00295">
    <property type="entry name" value="Glyco_hydro_28"/>
    <property type="match status" value="1"/>
</dbReference>
<dbReference type="Proteomes" id="UP000663505">
    <property type="component" value="Chromosome"/>
</dbReference>
<proteinExistence type="inferred from homology"/>
<dbReference type="PROSITE" id="PS00502">
    <property type="entry name" value="POLYGALACTURONASE"/>
    <property type="match status" value="1"/>
</dbReference>
<sequence>MQSEANEWMQRILEPPAIEGPILSITEFGAVGDGKHLNTDAFRKAIESCASRGGGTVVVPEGNWYTGPIHFKSHVRLHLERGAMVSFSTQPNDYLPLVFTRWEGVECYNYSALIYAIDCHHVALTGEGTLNGNGSAWWGWKQTQKMAAEKLYNSEADGIAVEDRRFGIEHGLRPGFVEFVHCTNVRIEGIHILNGPQWTIHPIYCQHVLIREVHVKTEGPNTDGLNPDSCSDVVIEDCVFETGDDCIAINSGMNEDGWRTNRPSERILIRNCHMKEGHGGVVIGSAMSGGVRNIVVQNCHITGGERGIRMKSIRGRGGIVENALFENIIMENLRNEAIVIDMFYASSTISPRFTTPPKFINITIRNVQCDGAEIGVALRGLPELPLENITLENIRICSKVGMTVDRVEGLTLRDFTVL</sequence>
<dbReference type="SMART" id="SM00710">
    <property type="entry name" value="PbH1"/>
    <property type="match status" value="6"/>
</dbReference>
<evidence type="ECO:0000256" key="3">
    <source>
        <dbReference type="ARBA" id="ARBA00023295"/>
    </source>
</evidence>
<dbReference type="SUPFAM" id="SSF51126">
    <property type="entry name" value="Pectin lyase-like"/>
    <property type="match status" value="1"/>
</dbReference>
<reference evidence="5 6" key="1">
    <citation type="submission" date="2021-02" db="EMBL/GenBank/DDBJ databases">
        <title>Alicyclobacillus curvatus sp. nov. and Alicyclobacillus mengziensis sp. nov., two acidophilic bacteria isolated from acid mine drainage.</title>
        <authorList>
            <person name="Huang Y."/>
        </authorList>
    </citation>
    <scope>NUCLEOTIDE SEQUENCE [LARGE SCALE GENOMIC DNA]</scope>
    <source>
        <strain evidence="5 6">S30H14</strain>
    </source>
</reference>
<dbReference type="GO" id="GO:0005975">
    <property type="term" value="P:carbohydrate metabolic process"/>
    <property type="evidence" value="ECO:0007669"/>
    <property type="project" value="InterPro"/>
</dbReference>
<gene>
    <name evidence="5" type="ORF">JZ786_10145</name>
</gene>
<evidence type="ECO:0000256" key="4">
    <source>
        <dbReference type="RuleBase" id="RU361169"/>
    </source>
</evidence>
<dbReference type="PANTHER" id="PTHR31339">
    <property type="entry name" value="PECTIN LYASE-RELATED"/>
    <property type="match status" value="1"/>
</dbReference>
<keyword evidence="3 4" id="KW-0326">Glycosidase</keyword>
<dbReference type="InterPro" id="IPR051801">
    <property type="entry name" value="GH28_Enzymes"/>
</dbReference>
<dbReference type="EMBL" id="CP071182">
    <property type="protein sequence ID" value="QSO49240.1"/>
    <property type="molecule type" value="Genomic_DNA"/>
</dbReference>
<dbReference type="InterPro" id="IPR000743">
    <property type="entry name" value="Glyco_hydro_28"/>
</dbReference>
<dbReference type="KEGG" id="afx:JZ786_10145"/>
<dbReference type="InterPro" id="IPR012334">
    <property type="entry name" value="Pectin_lyas_fold"/>
</dbReference>
<dbReference type="AlphaFoldDB" id="A0A9X7W2M6"/>
<keyword evidence="2 4" id="KW-0378">Hydrolase</keyword>
<comment type="similarity">
    <text evidence="1 4">Belongs to the glycosyl hydrolase 28 family.</text>
</comment>
<keyword evidence="6" id="KW-1185">Reference proteome</keyword>
<dbReference type="InterPro" id="IPR011050">
    <property type="entry name" value="Pectin_lyase_fold/virulence"/>
</dbReference>